<feature type="signal peptide" evidence="1">
    <location>
        <begin position="1"/>
        <end position="15"/>
    </location>
</feature>
<accession>A0AAV6KKP8</accession>
<organism evidence="2 3">
    <name type="scientific">Rhododendron griersonianum</name>
    <dbReference type="NCBI Taxonomy" id="479676"/>
    <lineage>
        <taxon>Eukaryota</taxon>
        <taxon>Viridiplantae</taxon>
        <taxon>Streptophyta</taxon>
        <taxon>Embryophyta</taxon>
        <taxon>Tracheophyta</taxon>
        <taxon>Spermatophyta</taxon>
        <taxon>Magnoliopsida</taxon>
        <taxon>eudicotyledons</taxon>
        <taxon>Gunneridae</taxon>
        <taxon>Pentapetalae</taxon>
        <taxon>asterids</taxon>
        <taxon>Ericales</taxon>
        <taxon>Ericaceae</taxon>
        <taxon>Ericoideae</taxon>
        <taxon>Rhodoreae</taxon>
        <taxon>Rhododendron</taxon>
    </lineage>
</organism>
<feature type="chain" id="PRO_5043675226" evidence="1">
    <location>
        <begin position="16"/>
        <end position="59"/>
    </location>
</feature>
<protein>
    <submittedName>
        <fullName evidence="2">Uncharacterized protein</fullName>
    </submittedName>
</protein>
<reference evidence="2" key="1">
    <citation type="submission" date="2020-08" db="EMBL/GenBank/DDBJ databases">
        <title>Plant Genome Project.</title>
        <authorList>
            <person name="Zhang R.-G."/>
        </authorList>
    </citation>
    <scope>NUCLEOTIDE SEQUENCE</scope>
    <source>
        <strain evidence="2">WSP0</strain>
        <tissue evidence="2">Leaf</tissue>
    </source>
</reference>
<evidence type="ECO:0000313" key="3">
    <source>
        <dbReference type="Proteomes" id="UP000823749"/>
    </source>
</evidence>
<evidence type="ECO:0000313" key="2">
    <source>
        <dbReference type="EMBL" id="KAG5552977.1"/>
    </source>
</evidence>
<dbReference type="EMBL" id="JACTNZ010000004">
    <property type="protein sequence ID" value="KAG5552977.1"/>
    <property type="molecule type" value="Genomic_DNA"/>
</dbReference>
<gene>
    <name evidence="2" type="ORF">RHGRI_010962</name>
</gene>
<dbReference type="Proteomes" id="UP000823749">
    <property type="component" value="Chromosome 4"/>
</dbReference>
<sequence length="59" mass="6465">MLLLALVLKWFRTTSELPQQQGKLPNFCLNSGANCHRCKLQNSNAVASSKANFRTATAA</sequence>
<name>A0AAV6KKP8_9ERIC</name>
<comment type="caution">
    <text evidence="2">The sequence shown here is derived from an EMBL/GenBank/DDBJ whole genome shotgun (WGS) entry which is preliminary data.</text>
</comment>
<keyword evidence="3" id="KW-1185">Reference proteome</keyword>
<keyword evidence="1" id="KW-0732">Signal</keyword>
<dbReference type="AlphaFoldDB" id="A0AAV6KKP8"/>
<evidence type="ECO:0000256" key="1">
    <source>
        <dbReference type="SAM" id="SignalP"/>
    </source>
</evidence>
<proteinExistence type="predicted"/>